<organism evidence="2">
    <name type="scientific">Ixodes ricinus</name>
    <name type="common">Common tick</name>
    <name type="synonym">Acarus ricinus</name>
    <dbReference type="NCBI Taxonomy" id="34613"/>
    <lineage>
        <taxon>Eukaryota</taxon>
        <taxon>Metazoa</taxon>
        <taxon>Ecdysozoa</taxon>
        <taxon>Arthropoda</taxon>
        <taxon>Chelicerata</taxon>
        <taxon>Arachnida</taxon>
        <taxon>Acari</taxon>
        <taxon>Parasitiformes</taxon>
        <taxon>Ixodida</taxon>
        <taxon>Ixodoidea</taxon>
        <taxon>Ixodidae</taxon>
        <taxon>Ixodinae</taxon>
        <taxon>Ixodes</taxon>
    </lineage>
</organism>
<keyword evidence="1" id="KW-0732">Signal</keyword>
<reference evidence="2" key="1">
    <citation type="submission" date="2019-12" db="EMBL/GenBank/DDBJ databases">
        <title>An insight into the sialome of adult female Ixodes ricinus ticks feeding for 6 days.</title>
        <authorList>
            <person name="Perner J."/>
            <person name="Ribeiro J.M.C."/>
        </authorList>
    </citation>
    <scope>NUCLEOTIDE SEQUENCE</scope>
    <source>
        <strain evidence="2">Semi-engorged</strain>
        <tissue evidence="2">Salivary glands</tissue>
    </source>
</reference>
<feature type="chain" id="PRO_5025465186" evidence="1">
    <location>
        <begin position="25"/>
        <end position="87"/>
    </location>
</feature>
<dbReference type="EMBL" id="GIFC01003708">
    <property type="protein sequence ID" value="MXU85791.1"/>
    <property type="molecule type" value="Transcribed_RNA"/>
</dbReference>
<proteinExistence type="predicted"/>
<protein>
    <submittedName>
        <fullName evidence="2">Putative secreted protein</fullName>
    </submittedName>
</protein>
<feature type="signal peptide" evidence="1">
    <location>
        <begin position="1"/>
        <end position="24"/>
    </location>
</feature>
<evidence type="ECO:0000313" key="2">
    <source>
        <dbReference type="EMBL" id="MXU85791.1"/>
    </source>
</evidence>
<name>A0A6B0U601_IXORI</name>
<accession>A0A6B0U601</accession>
<dbReference type="AlphaFoldDB" id="A0A6B0U601"/>
<evidence type="ECO:0000256" key="1">
    <source>
        <dbReference type="SAM" id="SignalP"/>
    </source>
</evidence>
<sequence length="87" mass="9746">MFFSRRSLCRWCFCGHMFVKVARTATLHAMKLAHGAVLCIRATKPRFSKMATPSLGTMPASSRKRFTVTDGLCLLREIVGRNPFVAP</sequence>